<keyword evidence="1" id="KW-0175">Coiled coil</keyword>
<keyword evidence="2" id="KW-0472">Membrane</keyword>
<dbReference type="EMBL" id="ABOO01000015">
    <property type="protein sequence ID" value="EDT71903.1"/>
    <property type="molecule type" value="Genomic_DNA"/>
</dbReference>
<reference evidence="3 4" key="1">
    <citation type="submission" date="2008-03" db="EMBL/GenBank/DDBJ databases">
        <authorList>
            <person name="Paulsen I."/>
            <person name="Sebastian Y."/>
        </authorList>
    </citation>
    <scope>NUCLEOTIDE SEQUENCE [LARGE SCALE GENOMIC DNA]</scope>
    <source>
        <strain evidence="4">D str. JGS1721</strain>
    </source>
</reference>
<keyword evidence="2" id="KW-1133">Transmembrane helix</keyword>
<accession>B1V2Q1</accession>
<sequence>MEQKFIELLASQGIFAVMFIFLFLDTRKDSKQREEKYQETINKLAEQTGINKEVKEDVEEIKRDVIEIKNKLNK</sequence>
<dbReference type="Pfam" id="PF10960">
    <property type="entry name" value="Holin_BhlA"/>
    <property type="match status" value="1"/>
</dbReference>
<evidence type="ECO:0000256" key="2">
    <source>
        <dbReference type="SAM" id="Phobius"/>
    </source>
</evidence>
<organism evidence="3 4">
    <name type="scientific">Clostridium perfringens D str. JGS1721</name>
    <dbReference type="NCBI Taxonomy" id="488537"/>
    <lineage>
        <taxon>Bacteria</taxon>
        <taxon>Bacillati</taxon>
        <taxon>Bacillota</taxon>
        <taxon>Clostridia</taxon>
        <taxon>Eubacteriales</taxon>
        <taxon>Clostridiaceae</taxon>
        <taxon>Clostridium</taxon>
    </lineage>
</organism>
<dbReference type="RefSeq" id="WP_003474727.1">
    <property type="nucleotide sequence ID" value="NZ_ABOO01000015.1"/>
</dbReference>
<name>B1V2Q1_CLOPF</name>
<proteinExistence type="predicted"/>
<comment type="caution">
    <text evidence="3">The sequence shown here is derived from an EMBL/GenBank/DDBJ whole genome shotgun (WGS) entry which is preliminary data.</text>
</comment>
<evidence type="ECO:0000256" key="1">
    <source>
        <dbReference type="SAM" id="Coils"/>
    </source>
</evidence>
<feature type="transmembrane region" description="Helical" evidence="2">
    <location>
        <begin position="6"/>
        <end position="24"/>
    </location>
</feature>
<keyword evidence="2" id="KW-0812">Transmembrane</keyword>
<feature type="coiled-coil region" evidence="1">
    <location>
        <begin position="27"/>
        <end position="71"/>
    </location>
</feature>
<dbReference type="InterPro" id="IPR024405">
    <property type="entry name" value="Phage_BhlA/UviB"/>
</dbReference>
<gene>
    <name evidence="3" type="ORF">CJD_1383</name>
</gene>
<dbReference type="AlphaFoldDB" id="B1V2Q1"/>
<protein>
    <submittedName>
        <fullName evidence="3">Conserved domain protein</fullName>
    </submittedName>
</protein>
<dbReference type="Proteomes" id="UP000003188">
    <property type="component" value="Unassembled WGS sequence"/>
</dbReference>
<evidence type="ECO:0000313" key="3">
    <source>
        <dbReference type="EMBL" id="EDT71903.1"/>
    </source>
</evidence>
<evidence type="ECO:0000313" key="4">
    <source>
        <dbReference type="Proteomes" id="UP000003188"/>
    </source>
</evidence>